<sequence>MNKLIAGNTEVTTEQLVDFLITHLKKPISVFHTVQSKQEAVRIVAIVQKYPNALLAKKCEQPIEVILKSIKNSGSAGVKKAKSEADQPGYVVPKTAAQVAIQKQLPNDFKRGGWYK</sequence>
<dbReference type="RefSeq" id="WP_157479252.1">
    <property type="nucleotide sequence ID" value="NZ_CP046566.1"/>
</dbReference>
<keyword evidence="2" id="KW-1185">Reference proteome</keyword>
<dbReference type="AlphaFoldDB" id="A0A6I6GUS5"/>
<name>A0A6I6GUS5_9BACT</name>
<accession>A0A6I6GUS5</accession>
<evidence type="ECO:0000313" key="2">
    <source>
        <dbReference type="Proteomes" id="UP000426027"/>
    </source>
</evidence>
<protein>
    <submittedName>
        <fullName evidence="1">Uncharacterized protein</fullName>
    </submittedName>
</protein>
<proteinExistence type="predicted"/>
<dbReference type="KEGG" id="fls:GLV81_13050"/>
<dbReference type="Proteomes" id="UP000426027">
    <property type="component" value="Chromosome"/>
</dbReference>
<gene>
    <name evidence="1" type="ORF">GLV81_13050</name>
</gene>
<reference evidence="1 2" key="1">
    <citation type="submission" date="2019-11" db="EMBL/GenBank/DDBJ databases">
        <authorList>
            <person name="Im W.T."/>
        </authorList>
    </citation>
    <scope>NUCLEOTIDE SEQUENCE [LARGE SCALE GENOMIC DNA]</scope>
    <source>
        <strain evidence="1 2">SB-02</strain>
    </source>
</reference>
<organism evidence="1 2">
    <name type="scientific">Phnomibacter ginsenosidimutans</name>
    <dbReference type="NCBI Taxonomy" id="2676868"/>
    <lineage>
        <taxon>Bacteria</taxon>
        <taxon>Pseudomonadati</taxon>
        <taxon>Bacteroidota</taxon>
        <taxon>Chitinophagia</taxon>
        <taxon>Chitinophagales</taxon>
        <taxon>Chitinophagaceae</taxon>
        <taxon>Phnomibacter</taxon>
    </lineage>
</organism>
<dbReference type="EMBL" id="CP046566">
    <property type="protein sequence ID" value="QGW28899.1"/>
    <property type="molecule type" value="Genomic_DNA"/>
</dbReference>
<evidence type="ECO:0000313" key="1">
    <source>
        <dbReference type="EMBL" id="QGW28899.1"/>
    </source>
</evidence>